<dbReference type="Gene3D" id="1.20.1440.110">
    <property type="entry name" value="acylaminoacyl peptidase"/>
    <property type="match status" value="1"/>
</dbReference>
<name>A0A1W1Y263_9BURK</name>
<dbReference type="GO" id="GO:0006508">
    <property type="term" value="P:proteolysis"/>
    <property type="evidence" value="ECO:0007669"/>
    <property type="project" value="InterPro"/>
</dbReference>
<evidence type="ECO:0000259" key="1">
    <source>
        <dbReference type="Pfam" id="PF00326"/>
    </source>
</evidence>
<dbReference type="Gene3D" id="3.40.50.1820">
    <property type="entry name" value="alpha/beta hydrolase"/>
    <property type="match status" value="1"/>
</dbReference>
<evidence type="ECO:0000313" key="2">
    <source>
        <dbReference type="EMBL" id="SMC30237.1"/>
    </source>
</evidence>
<dbReference type="InterPro" id="IPR050261">
    <property type="entry name" value="FrsA_esterase"/>
</dbReference>
<accession>A0A1W1Y263</accession>
<keyword evidence="3" id="KW-1185">Reference proteome</keyword>
<dbReference type="GO" id="GO:0008236">
    <property type="term" value="F:serine-type peptidase activity"/>
    <property type="evidence" value="ECO:0007669"/>
    <property type="project" value="InterPro"/>
</dbReference>
<dbReference type="OrthoDB" id="9812921at2"/>
<dbReference type="SUPFAM" id="SSF53474">
    <property type="entry name" value="alpha/beta-Hydrolases"/>
    <property type="match status" value="1"/>
</dbReference>
<dbReference type="Proteomes" id="UP000192708">
    <property type="component" value="Unassembled WGS sequence"/>
</dbReference>
<dbReference type="InterPro" id="IPR001375">
    <property type="entry name" value="Peptidase_S9_cat"/>
</dbReference>
<evidence type="ECO:0000313" key="3">
    <source>
        <dbReference type="Proteomes" id="UP000192708"/>
    </source>
</evidence>
<sequence length="390" mass="44443">MSEKKDPPYFMYFPGNYRWSAAFINMLSAAPYGGSEIGELHKIGTKLKGKSADDDEAWFTAVTEVADGVRAYAEQFASKNYQVSAAHAYQRAANYYHMAERFRTPKDARALDVFQRGIDCFREFIKHTDYQIEIVEVPYEDGSLPGYFVHAQNSKREKNPCIVYFDGLDVTKEIQFMRGVPDLVKRGFSVLIMDGPGTGEAIRLRQKYLRYDYEVAGSACIDYLETRADVNVDKIGIVAISLGGYYAPRCAAKDTRYKACIAWGAQWDYYQTWKGRIEAQFKTSLSVPGHHINWILGVDTLEQSLEVLKPFTLDGVMQEMTCPFLLVHGAEDEQIPLADAQKQFDACGSKDKTFRVYTAEEGGSQHCQRDYLTLVVADMWNWFEEKLMRN</sequence>
<feature type="domain" description="Peptidase S9 prolyl oligopeptidase catalytic" evidence="1">
    <location>
        <begin position="183"/>
        <end position="387"/>
    </location>
</feature>
<proteinExistence type="predicted"/>
<dbReference type="PANTHER" id="PTHR22946:SF12">
    <property type="entry name" value="CONIDIAL PIGMENT BIOSYNTHESIS PROTEIN AYG1 (AFU_ORTHOLOGUE AFUA_2G17550)"/>
    <property type="match status" value="1"/>
</dbReference>
<dbReference type="AlphaFoldDB" id="A0A1W1Y263"/>
<dbReference type="Pfam" id="PF00326">
    <property type="entry name" value="Peptidase_S9"/>
    <property type="match status" value="1"/>
</dbReference>
<gene>
    <name evidence="2" type="ORF">SAMN06296008_101109</name>
</gene>
<organism evidence="2 3">
    <name type="scientific">Polynucleobacter kasalickyi</name>
    <dbReference type="NCBI Taxonomy" id="1938817"/>
    <lineage>
        <taxon>Bacteria</taxon>
        <taxon>Pseudomonadati</taxon>
        <taxon>Pseudomonadota</taxon>
        <taxon>Betaproteobacteria</taxon>
        <taxon>Burkholderiales</taxon>
        <taxon>Burkholderiaceae</taxon>
        <taxon>Polynucleobacter</taxon>
    </lineage>
</organism>
<dbReference type="EMBL" id="FWXJ01000001">
    <property type="protein sequence ID" value="SMC30237.1"/>
    <property type="molecule type" value="Genomic_DNA"/>
</dbReference>
<dbReference type="STRING" id="1938817.SAMN06296008_101109"/>
<dbReference type="InterPro" id="IPR029058">
    <property type="entry name" value="AB_hydrolase_fold"/>
</dbReference>
<dbReference type="PANTHER" id="PTHR22946">
    <property type="entry name" value="DIENELACTONE HYDROLASE DOMAIN-CONTAINING PROTEIN-RELATED"/>
    <property type="match status" value="1"/>
</dbReference>
<dbReference type="RefSeq" id="WP_084281908.1">
    <property type="nucleotide sequence ID" value="NZ_FWXJ01000001.1"/>
</dbReference>
<protein>
    <submittedName>
        <fullName evidence="2">Prolyl oligopeptidase family protein</fullName>
    </submittedName>
</protein>
<reference evidence="2 3" key="1">
    <citation type="submission" date="2017-04" db="EMBL/GenBank/DDBJ databases">
        <authorList>
            <person name="Afonso C.L."/>
            <person name="Miller P.J."/>
            <person name="Scott M.A."/>
            <person name="Spackman E."/>
            <person name="Goraichik I."/>
            <person name="Dimitrov K.M."/>
            <person name="Suarez D.L."/>
            <person name="Swayne D.E."/>
        </authorList>
    </citation>
    <scope>NUCLEOTIDE SEQUENCE [LARGE SCALE GENOMIC DNA]</scope>
    <source>
        <strain evidence="2 3">VK13</strain>
    </source>
</reference>